<dbReference type="Gene3D" id="1.20.5.190">
    <property type="match status" value="1"/>
</dbReference>
<evidence type="ECO:0000313" key="1">
    <source>
        <dbReference type="EnsemblMetazoa" id="GBRI035152-PA"/>
    </source>
</evidence>
<proteinExistence type="predicted"/>
<dbReference type="SMART" id="SM00015">
    <property type="entry name" value="IQ"/>
    <property type="match status" value="3"/>
</dbReference>
<dbReference type="VEuPathDB" id="VectorBase:GBRI035152"/>
<organism evidence="1 2">
    <name type="scientific">Glossina brevipalpis</name>
    <dbReference type="NCBI Taxonomy" id="37001"/>
    <lineage>
        <taxon>Eukaryota</taxon>
        <taxon>Metazoa</taxon>
        <taxon>Ecdysozoa</taxon>
        <taxon>Arthropoda</taxon>
        <taxon>Hexapoda</taxon>
        <taxon>Insecta</taxon>
        <taxon>Pterygota</taxon>
        <taxon>Neoptera</taxon>
        <taxon>Endopterygota</taxon>
        <taxon>Diptera</taxon>
        <taxon>Brachycera</taxon>
        <taxon>Muscomorpha</taxon>
        <taxon>Hippoboscoidea</taxon>
        <taxon>Glossinidae</taxon>
        <taxon>Glossina</taxon>
    </lineage>
</organism>
<dbReference type="InterPro" id="IPR000048">
    <property type="entry name" value="IQ_motif_EF-hand-BS"/>
</dbReference>
<dbReference type="Proteomes" id="UP000091820">
    <property type="component" value="Unassembled WGS sequence"/>
</dbReference>
<evidence type="ECO:0000313" key="2">
    <source>
        <dbReference type="Proteomes" id="UP000091820"/>
    </source>
</evidence>
<dbReference type="PROSITE" id="PS50096">
    <property type="entry name" value="IQ"/>
    <property type="match status" value="2"/>
</dbReference>
<dbReference type="EnsemblMetazoa" id="GBRI035152-RA">
    <property type="protein sequence ID" value="GBRI035152-PA"/>
    <property type="gene ID" value="GBRI035152"/>
</dbReference>
<dbReference type="AlphaFoldDB" id="A0A1A9WWN4"/>
<dbReference type="Pfam" id="PF00612">
    <property type="entry name" value="IQ"/>
    <property type="match status" value="2"/>
</dbReference>
<dbReference type="SUPFAM" id="SSF52540">
    <property type="entry name" value="P-loop containing nucleoside triphosphate hydrolases"/>
    <property type="match status" value="1"/>
</dbReference>
<dbReference type="InterPro" id="IPR027417">
    <property type="entry name" value="P-loop_NTPase"/>
</dbReference>
<keyword evidence="2" id="KW-1185">Reference proteome</keyword>
<reference evidence="1" key="2">
    <citation type="submission" date="2020-05" db="UniProtKB">
        <authorList>
            <consortium name="EnsemblMetazoa"/>
        </authorList>
    </citation>
    <scope>IDENTIFICATION</scope>
    <source>
        <strain evidence="1">IAEA</strain>
    </source>
</reference>
<sequence>MHKKKSSSRVTSFSSLLDDTIPAEPSEVKHDECSKFKRVPWREIRDYMEFKAARTAQRFVRGWLTRNRIAKLNRAAIIIQTEWKRFYYQRSYFNKLECILQQQIEEHYFRAAQKIQALFRGWWSREYIHDHMYLTRLENSAGQDLLHCVAFKLHHLIRTHVIPGIYSLKNTTTLSKVEKLLASIAFKRCTDREWYRQNALRVLESKARNKNSVFATLLPFRGPNVYQLCAPECLRIYNERDADRKMAKILRMYELASHIHPKVAKIRAKKCKPANNTYMAPDTTFCDDIVRCMRKFKILRKKKLALDKDIFDDPKTLENFLTEVESKWSNFRVRSESKDASLERLEKLKTNKEHCPRT</sequence>
<protein>
    <submittedName>
        <fullName evidence="1">Uncharacterized protein</fullName>
    </submittedName>
</protein>
<reference evidence="2" key="1">
    <citation type="submission" date="2014-03" db="EMBL/GenBank/DDBJ databases">
        <authorList>
            <person name="Aksoy S."/>
            <person name="Warren W."/>
            <person name="Wilson R.K."/>
        </authorList>
    </citation>
    <scope>NUCLEOTIDE SEQUENCE [LARGE SCALE GENOMIC DNA]</scope>
    <source>
        <strain evidence="2">IAEA</strain>
    </source>
</reference>
<name>A0A1A9WWN4_9MUSC</name>
<dbReference type="STRING" id="37001.A0A1A9WWN4"/>
<accession>A0A1A9WWN4</accession>